<evidence type="ECO:0000313" key="13">
    <source>
        <dbReference type="EMBL" id="KIA76139.1"/>
    </source>
</evidence>
<dbReference type="OMA" id="NLWGTPE"/>
<evidence type="ECO:0000256" key="3">
    <source>
        <dbReference type="ARBA" id="ARBA00022741"/>
    </source>
</evidence>
<keyword evidence="5 7" id="KW-0694">RNA-binding</keyword>
<evidence type="ECO:0000256" key="4">
    <source>
        <dbReference type="ARBA" id="ARBA00022840"/>
    </source>
</evidence>
<feature type="domain" description="Poly A polymerase head" evidence="10">
    <location>
        <begin position="36"/>
        <end position="156"/>
    </location>
</feature>
<dbReference type="InterPro" id="IPR025866">
    <property type="entry name" value="PolyA_pol_arg_C_dom"/>
</dbReference>
<sequence>MQPKTYIASEHEIDHAMIDSDALYVLQRLRDAGYTAYLVGGSVRDLLIKQTPKDYDISTSAKPEEIKQLFQKSCLLIGRRFRLAHIRFKHKIIEVSTFRSGDNEGDLILQDNQWGSPEEDVLRRDFTINGLFYDPANHSIIDFVGGWEDIKHKLLRTIGDPAIRFKQDPVRMIRLLKFRARFGFEIDADSKKALVQCRKEIMKSSPARVLEEIFRMLESGSAASFFHLMAKGGILELLFPLLTQFLATPAGEQIYRHLKTVDYINQNAGKNLLERAVLSACLIFPILQQEVKKQYLDDGRTPHMGEIMMLTSSIIKEVVTSSFTHFPRRLSSTMAFVLAMQYRLTPLSGKRHCNPKLMRNKEFIYALKFLKVRSLMDKSLEETYTHSKNLWKQQVKHGYKRTHPVTSSHMHSSKKGSHHAQSS</sequence>
<evidence type="ECO:0000259" key="11">
    <source>
        <dbReference type="Pfam" id="PF12626"/>
    </source>
</evidence>
<keyword evidence="6 7" id="KW-0804">Transcription</keyword>
<comment type="similarity">
    <text evidence="7 8">Belongs to the tRNA nucleotidyltransferase/poly(A) polymerase family.</text>
</comment>
<keyword evidence="1 7" id="KW-0507">mRNA processing</keyword>
<dbReference type="EMBL" id="JSAM01000129">
    <property type="protein sequence ID" value="KIA76139.1"/>
    <property type="molecule type" value="Genomic_DNA"/>
</dbReference>
<evidence type="ECO:0000256" key="5">
    <source>
        <dbReference type="ARBA" id="ARBA00022884"/>
    </source>
</evidence>
<dbReference type="CDD" id="cd05398">
    <property type="entry name" value="NT_ClassII-CCAase"/>
    <property type="match status" value="1"/>
</dbReference>
<evidence type="ECO:0000256" key="6">
    <source>
        <dbReference type="ARBA" id="ARBA00023163"/>
    </source>
</evidence>
<dbReference type="GO" id="GO:0043633">
    <property type="term" value="P:polyadenylation-dependent RNA catabolic process"/>
    <property type="evidence" value="ECO:0007669"/>
    <property type="project" value="InterPro"/>
</dbReference>
<dbReference type="GO" id="GO:0006397">
    <property type="term" value="P:mRNA processing"/>
    <property type="evidence" value="ECO:0007669"/>
    <property type="project" value="UniProtKB-KW"/>
</dbReference>
<dbReference type="InterPro" id="IPR043519">
    <property type="entry name" value="NT_sf"/>
</dbReference>
<keyword evidence="2 7" id="KW-0808">Transferase</keyword>
<dbReference type="GO" id="GO:1990817">
    <property type="term" value="F:poly(A) RNA polymerase activity"/>
    <property type="evidence" value="ECO:0007669"/>
    <property type="project" value="UniProtKB-UniRule"/>
</dbReference>
<protein>
    <recommendedName>
        <fullName evidence="7">Poly(A) polymerase I</fullName>
        <shortName evidence="7">PAP I</shortName>
        <ecNumber evidence="7">2.7.7.19</ecNumber>
    </recommendedName>
</protein>
<comment type="catalytic activity">
    <reaction evidence="7">
        <text>RNA(n) + ATP = RNA(n)-3'-adenine ribonucleotide + diphosphate</text>
        <dbReference type="Rhea" id="RHEA:11332"/>
        <dbReference type="Rhea" id="RHEA-COMP:14527"/>
        <dbReference type="Rhea" id="RHEA-COMP:17347"/>
        <dbReference type="ChEBI" id="CHEBI:30616"/>
        <dbReference type="ChEBI" id="CHEBI:33019"/>
        <dbReference type="ChEBI" id="CHEBI:140395"/>
        <dbReference type="ChEBI" id="CHEBI:173115"/>
        <dbReference type="EC" id="2.7.7.19"/>
    </reaction>
</comment>
<evidence type="ECO:0000259" key="12">
    <source>
        <dbReference type="Pfam" id="PF12627"/>
    </source>
</evidence>
<dbReference type="Pfam" id="PF12626">
    <property type="entry name" value="PolyA_pol_arg_C"/>
    <property type="match status" value="1"/>
</dbReference>
<keyword evidence="4 7" id="KW-0067">ATP-binding</keyword>
<keyword evidence="3 7" id="KW-0547">Nucleotide-binding</keyword>
<dbReference type="GO" id="GO:0005524">
    <property type="term" value="F:ATP binding"/>
    <property type="evidence" value="ECO:0007669"/>
    <property type="project" value="UniProtKB-UniRule"/>
</dbReference>
<dbReference type="EC" id="2.7.7.19" evidence="7"/>
<dbReference type="InterPro" id="IPR002646">
    <property type="entry name" value="PolA_pol_head_dom"/>
</dbReference>
<evidence type="ECO:0000256" key="9">
    <source>
        <dbReference type="SAM" id="MobiDB-lite"/>
    </source>
</evidence>
<proteinExistence type="inferred from homology"/>
<feature type="active site" evidence="7">
    <location>
        <position position="54"/>
    </location>
</feature>
<dbReference type="SUPFAM" id="SSF81301">
    <property type="entry name" value="Nucleotidyltransferase"/>
    <property type="match status" value="1"/>
</dbReference>
<evidence type="ECO:0000256" key="2">
    <source>
        <dbReference type="ARBA" id="ARBA00022679"/>
    </source>
</evidence>
<evidence type="ECO:0000256" key="7">
    <source>
        <dbReference type="HAMAP-Rule" id="MF_00957"/>
    </source>
</evidence>
<comment type="caution">
    <text evidence="13">The sequence shown here is derived from an EMBL/GenBank/DDBJ whole genome shotgun (WGS) entry which is preliminary data.</text>
</comment>
<evidence type="ECO:0000256" key="8">
    <source>
        <dbReference type="RuleBase" id="RU003953"/>
    </source>
</evidence>
<dbReference type="PANTHER" id="PTHR43051:SF1">
    <property type="entry name" value="POLYNUCLEOTIDE ADENYLYLTRANSFERASE FAMILY PROTEIN"/>
    <property type="match status" value="1"/>
</dbReference>
<dbReference type="Gene3D" id="3.30.460.10">
    <property type="entry name" value="Beta Polymerase, domain 2"/>
    <property type="match status" value="1"/>
</dbReference>
<dbReference type="PANTHER" id="PTHR43051">
    <property type="entry name" value="POLYNUCLEOTIDE ADENYLYLTRANSFERASE FAMILY PROTEIN"/>
    <property type="match status" value="1"/>
</dbReference>
<feature type="domain" description="Polymerase A arginine-rich C-terminal" evidence="11">
    <location>
        <begin position="324"/>
        <end position="402"/>
    </location>
</feature>
<keyword evidence="13" id="KW-0548">Nucleotidyltransferase</keyword>
<feature type="compositionally biased region" description="Basic residues" evidence="9">
    <location>
        <begin position="411"/>
        <end position="423"/>
    </location>
</feature>
<name>A0A0C1EHQ4_9BACT</name>
<dbReference type="Gene3D" id="1.10.3090.10">
    <property type="entry name" value="cca-adding enzyme, domain 2"/>
    <property type="match status" value="1"/>
</dbReference>
<dbReference type="PATRIC" id="fig|83552.4.peg.2712"/>
<evidence type="ECO:0000259" key="10">
    <source>
        <dbReference type="Pfam" id="PF01743"/>
    </source>
</evidence>
<gene>
    <name evidence="7 13" type="primary">pcnB</name>
    <name evidence="13" type="ORF">DB43_AS00090</name>
</gene>
<feature type="active site" evidence="7">
    <location>
        <position position="125"/>
    </location>
</feature>
<dbReference type="Pfam" id="PF12627">
    <property type="entry name" value="PolyA_pol_RNAbd"/>
    <property type="match status" value="1"/>
</dbReference>
<dbReference type="SUPFAM" id="SSF81891">
    <property type="entry name" value="Poly A polymerase C-terminal region-like"/>
    <property type="match status" value="1"/>
</dbReference>
<dbReference type="InterPro" id="IPR032828">
    <property type="entry name" value="PolyA_RNA-bd"/>
</dbReference>
<dbReference type="InterPro" id="IPR010206">
    <property type="entry name" value="PolA_pol_I"/>
</dbReference>
<dbReference type="InterPro" id="IPR052191">
    <property type="entry name" value="tRNA_ntf/polyA_polymerase_I"/>
</dbReference>
<dbReference type="NCBIfam" id="TIGR01942">
    <property type="entry name" value="pcnB"/>
    <property type="match status" value="1"/>
</dbReference>
<feature type="region of interest" description="Disordered" evidence="9">
    <location>
        <begin position="395"/>
        <end position="423"/>
    </location>
</feature>
<dbReference type="Pfam" id="PF01743">
    <property type="entry name" value="PolyA_pol"/>
    <property type="match status" value="1"/>
</dbReference>
<accession>A0A0C1EHQ4</accession>
<feature type="active site" evidence="7">
    <location>
        <position position="56"/>
    </location>
</feature>
<dbReference type="HAMAP" id="MF_00957">
    <property type="entry name" value="PolyA_pol"/>
    <property type="match status" value="1"/>
</dbReference>
<evidence type="ECO:0000313" key="14">
    <source>
        <dbReference type="Proteomes" id="UP000031307"/>
    </source>
</evidence>
<evidence type="ECO:0000256" key="1">
    <source>
        <dbReference type="ARBA" id="ARBA00022664"/>
    </source>
</evidence>
<dbReference type="AlphaFoldDB" id="A0A0C1EHQ4"/>
<comment type="function">
    <text evidence="7">Adds poly(A) tail to the 3' end of many RNAs, which usually targets these RNAs for decay. Plays a significant role in the global control of gene expression, through influencing the rate of transcript degradation, and in the general RNA quality control.</text>
</comment>
<dbReference type="RefSeq" id="WP_006340332.1">
    <property type="nucleotide sequence ID" value="NZ_JSAM01000129.1"/>
</dbReference>
<organism evidence="13 14">
    <name type="scientific">Parachlamydia acanthamoebae</name>
    <dbReference type="NCBI Taxonomy" id="83552"/>
    <lineage>
        <taxon>Bacteria</taxon>
        <taxon>Pseudomonadati</taxon>
        <taxon>Chlamydiota</taxon>
        <taxon>Chlamydiia</taxon>
        <taxon>Parachlamydiales</taxon>
        <taxon>Parachlamydiaceae</taxon>
        <taxon>Parachlamydia</taxon>
    </lineage>
</organism>
<reference evidence="13 14" key="1">
    <citation type="journal article" date="2014" name="Mol. Biol. Evol.">
        <title>Massive expansion of Ubiquitination-related gene families within the Chlamydiae.</title>
        <authorList>
            <person name="Domman D."/>
            <person name="Collingro A."/>
            <person name="Lagkouvardos I."/>
            <person name="Gehre L."/>
            <person name="Weinmaier T."/>
            <person name="Rattei T."/>
            <person name="Subtil A."/>
            <person name="Horn M."/>
        </authorList>
    </citation>
    <scope>NUCLEOTIDE SEQUENCE [LARGE SCALE GENOMIC DNA]</scope>
    <source>
        <strain evidence="13 14">OEW1</strain>
    </source>
</reference>
<dbReference type="Proteomes" id="UP000031307">
    <property type="component" value="Unassembled WGS sequence"/>
</dbReference>
<feature type="domain" description="tRNA nucleotidyltransferase/poly(A) polymerase RNA and SrmB- binding" evidence="12">
    <location>
        <begin position="183"/>
        <end position="245"/>
    </location>
</feature>
<dbReference type="GO" id="GO:0003723">
    <property type="term" value="F:RNA binding"/>
    <property type="evidence" value="ECO:0007669"/>
    <property type="project" value="UniProtKB-UniRule"/>
</dbReference>